<dbReference type="InterPro" id="IPR023393">
    <property type="entry name" value="START-like_dom_sf"/>
</dbReference>
<keyword evidence="2" id="KW-1185">Reference proteome</keyword>
<dbReference type="AlphaFoldDB" id="E1JT47"/>
<reference evidence="1 2" key="1">
    <citation type="submission" date="2010-08" db="EMBL/GenBank/DDBJ databases">
        <title>The draft genome of Desulfovibrio fructosovorans JJ.</title>
        <authorList>
            <consortium name="US DOE Joint Genome Institute (JGI-PGF)"/>
            <person name="Lucas S."/>
            <person name="Copeland A."/>
            <person name="Lapidus A."/>
            <person name="Cheng J.-F."/>
            <person name="Bruce D."/>
            <person name="Goodwin L."/>
            <person name="Pitluck S."/>
            <person name="Land M.L."/>
            <person name="Hauser L."/>
            <person name="Chang Y.-J."/>
            <person name="Jeffries C."/>
            <person name="Wall J.D."/>
            <person name="Stahl D.A."/>
            <person name="Arkin A.P."/>
            <person name="Dehal P."/>
            <person name="Stolyar S.M."/>
            <person name="Hazen T.C."/>
            <person name="Woyke T.J."/>
        </authorList>
    </citation>
    <scope>NUCLEOTIDE SEQUENCE [LARGE SCALE GENOMIC DNA]</scope>
    <source>
        <strain evidence="1 2">JJ</strain>
    </source>
</reference>
<dbReference type="SUPFAM" id="SSF55961">
    <property type="entry name" value="Bet v1-like"/>
    <property type="match status" value="1"/>
</dbReference>
<dbReference type="Gene3D" id="3.30.530.20">
    <property type="match status" value="1"/>
</dbReference>
<dbReference type="RefSeq" id="WP_005991322.1">
    <property type="nucleotide sequence ID" value="NZ_AECZ01000004.1"/>
</dbReference>
<evidence type="ECO:0000313" key="1">
    <source>
        <dbReference type="EMBL" id="EFL52307.1"/>
    </source>
</evidence>
<protein>
    <submittedName>
        <fullName evidence="1">Polyketide cyclase/dehydrase</fullName>
    </submittedName>
</protein>
<dbReference type="Pfam" id="PF10604">
    <property type="entry name" value="Polyketide_cyc2"/>
    <property type="match status" value="1"/>
</dbReference>
<dbReference type="Proteomes" id="UP000006250">
    <property type="component" value="Unassembled WGS sequence"/>
</dbReference>
<dbReference type="EMBL" id="AECZ01000004">
    <property type="protein sequence ID" value="EFL52307.1"/>
    <property type="molecule type" value="Genomic_DNA"/>
</dbReference>
<name>E1JT47_SOLFR</name>
<dbReference type="InterPro" id="IPR019587">
    <property type="entry name" value="Polyketide_cyclase/dehydratase"/>
</dbReference>
<evidence type="ECO:0000313" key="2">
    <source>
        <dbReference type="Proteomes" id="UP000006250"/>
    </source>
</evidence>
<gene>
    <name evidence="1" type="ORF">DesfrDRAFT_0796</name>
</gene>
<dbReference type="STRING" id="596151.DesfrDRAFT_0796"/>
<accession>E1JT47</accession>
<proteinExistence type="predicted"/>
<dbReference type="eggNOG" id="COG3832">
    <property type="taxonomic scope" value="Bacteria"/>
</dbReference>
<sequence length="138" mass="15296">MTTSWSRSYCQEITASPEKVWAVLADVSTWKEWNAGVEAIEIEGAFASGVWFSMVLPDNEVFRSQLIDVSVPLHFVDATWIGETVVRVTHSIEPLPMDRCRVTFTANAEGPEAQDIGDGASADFPEVLVSLAMYVEKR</sequence>
<comment type="caution">
    <text evidence="1">The sequence shown here is derived from an EMBL/GenBank/DDBJ whole genome shotgun (WGS) entry which is preliminary data.</text>
</comment>
<dbReference type="OrthoDB" id="9810827at2"/>
<organism evidence="1 2">
    <name type="scientific">Solidesulfovibrio fructosivorans JJ]</name>
    <dbReference type="NCBI Taxonomy" id="596151"/>
    <lineage>
        <taxon>Bacteria</taxon>
        <taxon>Pseudomonadati</taxon>
        <taxon>Thermodesulfobacteriota</taxon>
        <taxon>Desulfovibrionia</taxon>
        <taxon>Desulfovibrionales</taxon>
        <taxon>Desulfovibrionaceae</taxon>
        <taxon>Solidesulfovibrio</taxon>
    </lineage>
</organism>